<evidence type="ECO:0000256" key="1">
    <source>
        <dbReference type="SAM" id="MobiDB-lite"/>
    </source>
</evidence>
<keyword evidence="3" id="KW-1185">Reference proteome</keyword>
<gene>
    <name evidence="2" type="ORF">QQF64_004016</name>
</gene>
<protein>
    <submittedName>
        <fullName evidence="2">Uncharacterized protein</fullName>
    </submittedName>
</protein>
<evidence type="ECO:0000313" key="2">
    <source>
        <dbReference type="EMBL" id="KAL1265989.1"/>
    </source>
</evidence>
<sequence length="81" mass="9562">MRTHSSFRVNSTVHSTKDRSKHIKHLHLWGHHEWELISHQPQSEINFASLKQVPRGVEFLPNQFFTGAEKIPRCIHDQRQA</sequence>
<reference evidence="2 3" key="1">
    <citation type="submission" date="2023-09" db="EMBL/GenBank/DDBJ databases">
        <authorList>
            <person name="Wang M."/>
        </authorList>
    </citation>
    <scope>NUCLEOTIDE SEQUENCE [LARGE SCALE GENOMIC DNA]</scope>
    <source>
        <strain evidence="2">GT-2023</strain>
        <tissue evidence="2">Liver</tissue>
    </source>
</reference>
<feature type="region of interest" description="Disordered" evidence="1">
    <location>
        <begin position="1"/>
        <end position="20"/>
    </location>
</feature>
<evidence type="ECO:0000313" key="3">
    <source>
        <dbReference type="Proteomes" id="UP001558613"/>
    </source>
</evidence>
<name>A0ABR3MN00_9TELE</name>
<dbReference type="Proteomes" id="UP001558613">
    <property type="component" value="Unassembled WGS sequence"/>
</dbReference>
<proteinExistence type="predicted"/>
<accession>A0ABR3MN00</accession>
<dbReference type="EMBL" id="JAYMGO010000011">
    <property type="protein sequence ID" value="KAL1265989.1"/>
    <property type="molecule type" value="Genomic_DNA"/>
</dbReference>
<comment type="caution">
    <text evidence="2">The sequence shown here is derived from an EMBL/GenBank/DDBJ whole genome shotgun (WGS) entry which is preliminary data.</text>
</comment>
<organism evidence="2 3">
    <name type="scientific">Cirrhinus molitorella</name>
    <name type="common">mud carp</name>
    <dbReference type="NCBI Taxonomy" id="172907"/>
    <lineage>
        <taxon>Eukaryota</taxon>
        <taxon>Metazoa</taxon>
        <taxon>Chordata</taxon>
        <taxon>Craniata</taxon>
        <taxon>Vertebrata</taxon>
        <taxon>Euteleostomi</taxon>
        <taxon>Actinopterygii</taxon>
        <taxon>Neopterygii</taxon>
        <taxon>Teleostei</taxon>
        <taxon>Ostariophysi</taxon>
        <taxon>Cypriniformes</taxon>
        <taxon>Cyprinidae</taxon>
        <taxon>Labeoninae</taxon>
        <taxon>Labeonini</taxon>
        <taxon>Cirrhinus</taxon>
    </lineage>
</organism>
<feature type="compositionally biased region" description="Polar residues" evidence="1">
    <location>
        <begin position="1"/>
        <end position="14"/>
    </location>
</feature>